<dbReference type="RefSeq" id="WP_026935811.1">
    <property type="nucleotide sequence ID" value="NZ_CP028426.1"/>
</dbReference>
<evidence type="ECO:0000313" key="3">
    <source>
        <dbReference type="EMBL" id="MDJ1370152.1"/>
    </source>
</evidence>
<name>A0ABT7C5R8_9MICO</name>
<gene>
    <name evidence="3" type="ORF">C7K25_01990</name>
</gene>
<feature type="region of interest" description="Disordered" evidence="2">
    <location>
        <begin position="75"/>
        <end position="94"/>
    </location>
</feature>
<evidence type="ECO:0000256" key="1">
    <source>
        <dbReference type="SAM" id="Coils"/>
    </source>
</evidence>
<evidence type="ECO:0008006" key="5">
    <source>
        <dbReference type="Google" id="ProtNLM"/>
    </source>
</evidence>
<accession>A0ABT7C5R8</accession>
<comment type="caution">
    <text evidence="3">The sequence shown here is derived from an EMBL/GenBank/DDBJ whole genome shotgun (WGS) entry which is preliminary data.</text>
</comment>
<organism evidence="3 4">
    <name type="scientific">Gulosibacter molinativorax</name>
    <dbReference type="NCBI Taxonomy" id="256821"/>
    <lineage>
        <taxon>Bacteria</taxon>
        <taxon>Bacillati</taxon>
        <taxon>Actinomycetota</taxon>
        <taxon>Actinomycetes</taxon>
        <taxon>Micrococcales</taxon>
        <taxon>Microbacteriaceae</taxon>
        <taxon>Gulosibacter</taxon>
    </lineage>
</organism>
<keyword evidence="1" id="KW-0175">Coiled coil</keyword>
<reference evidence="3" key="1">
    <citation type="submission" date="2018-03" db="EMBL/GenBank/DDBJ databases">
        <authorList>
            <person name="Nunes O.C."/>
            <person name="Lopes A.R."/>
            <person name="Froufe H."/>
            <person name="Munoz-Merida A."/>
            <person name="Barroso C."/>
            <person name="Egas C."/>
        </authorList>
    </citation>
    <scope>NUCLEOTIDE SEQUENCE</scope>
    <source>
        <strain evidence="3">ON4</strain>
    </source>
</reference>
<evidence type="ECO:0000313" key="4">
    <source>
        <dbReference type="Proteomes" id="UP001170379"/>
    </source>
</evidence>
<keyword evidence="4" id="KW-1185">Reference proteome</keyword>
<dbReference type="EMBL" id="PXVD01000003">
    <property type="protein sequence ID" value="MDJ1370152.1"/>
    <property type="molecule type" value="Genomic_DNA"/>
</dbReference>
<reference evidence="3" key="2">
    <citation type="journal article" date="2022" name="Sci. Rep.">
        <title>In silico prediction of the enzymes involved in the degradation of the herbicide molinate by Gulosibacter molinativorax ON4T.</title>
        <authorList>
            <person name="Lopes A.R."/>
            <person name="Bunin E."/>
            <person name="Viana A.T."/>
            <person name="Froufe H."/>
            <person name="Munoz-Merida A."/>
            <person name="Pinho D."/>
            <person name="Figueiredo J."/>
            <person name="Barroso C."/>
            <person name="Vaz-Moreira I."/>
            <person name="Bellanger X."/>
            <person name="Egas C."/>
            <person name="Nunes O.C."/>
        </authorList>
    </citation>
    <scope>NUCLEOTIDE SEQUENCE</scope>
    <source>
        <strain evidence="3">ON4</strain>
    </source>
</reference>
<dbReference type="Proteomes" id="UP001170379">
    <property type="component" value="Unassembled WGS sequence"/>
</dbReference>
<protein>
    <recommendedName>
        <fullName evidence="5">DNA-binding protein</fullName>
    </recommendedName>
</protein>
<sequence length="94" mass="10202">MADTETPSPDELRRRLIEALIAYERAETELEQLTAARDARELADALEEGVISEARAARVSWAKIGAVYGLTKQGAQQRFSAKTGPSAEPDIADS</sequence>
<proteinExistence type="predicted"/>
<evidence type="ECO:0000256" key="2">
    <source>
        <dbReference type="SAM" id="MobiDB-lite"/>
    </source>
</evidence>
<feature type="coiled-coil region" evidence="1">
    <location>
        <begin position="16"/>
        <end position="43"/>
    </location>
</feature>